<keyword evidence="2" id="KW-1185">Reference proteome</keyword>
<proteinExistence type="predicted"/>
<name>A0A6B8RMY8_9BACL</name>
<sequence>MKKMRGFEKEVPAAIQSALNRTIKHVETKVGQVVPKLYNITKKEVIGGTDTRYASRGSLNAFVTVRGKRFTLARFLPGGLGSSSKIAKVKIKKAAGYKRVGGDPKVFVQKVTGNTQVMRREGRGRYPVDVMRTIATAQMVENKDVAPIIQKSANAMLAKRVEHEIERRLRRTIR</sequence>
<dbReference type="KEGG" id="ppsc:EHS13_20305"/>
<gene>
    <name evidence="1" type="ORF">EHS13_20305</name>
</gene>
<evidence type="ECO:0008006" key="3">
    <source>
        <dbReference type="Google" id="ProtNLM"/>
    </source>
</evidence>
<dbReference type="InterPro" id="IPR010633">
    <property type="entry name" value="Phage_lambda_GpZ"/>
</dbReference>
<dbReference type="EMBL" id="CP034235">
    <property type="protein sequence ID" value="QGQ97062.1"/>
    <property type="molecule type" value="Genomic_DNA"/>
</dbReference>
<reference evidence="2" key="1">
    <citation type="submission" date="2018-11" db="EMBL/GenBank/DDBJ databases">
        <title>Complete genome sequence of Paenibacillus sp. ML311-T8.</title>
        <authorList>
            <person name="Nam Y.-D."/>
            <person name="Kang J."/>
            <person name="Chung W.-H."/>
            <person name="Park Y.S."/>
        </authorList>
    </citation>
    <scope>NUCLEOTIDE SEQUENCE [LARGE SCALE GENOMIC DNA]</scope>
    <source>
        <strain evidence="2">ML311-T8</strain>
    </source>
</reference>
<dbReference type="Proteomes" id="UP000426246">
    <property type="component" value="Chromosome"/>
</dbReference>
<evidence type="ECO:0000313" key="2">
    <source>
        <dbReference type="Proteomes" id="UP000426246"/>
    </source>
</evidence>
<accession>A0A6B8RMY8</accession>
<evidence type="ECO:0000313" key="1">
    <source>
        <dbReference type="EMBL" id="QGQ97062.1"/>
    </source>
</evidence>
<dbReference type="AlphaFoldDB" id="A0A6B8RMY8"/>
<organism evidence="1 2">
    <name type="scientific">Paenibacillus psychroresistens</name>
    <dbReference type="NCBI Taxonomy" id="1778678"/>
    <lineage>
        <taxon>Bacteria</taxon>
        <taxon>Bacillati</taxon>
        <taxon>Bacillota</taxon>
        <taxon>Bacilli</taxon>
        <taxon>Bacillales</taxon>
        <taxon>Paenibacillaceae</taxon>
        <taxon>Paenibacillus</taxon>
    </lineage>
</organism>
<dbReference type="Pfam" id="PF06763">
    <property type="entry name" value="Minor_tail_Z"/>
    <property type="match status" value="1"/>
</dbReference>
<protein>
    <recommendedName>
        <fullName evidence="3">HK97 gp10 family phage protein</fullName>
    </recommendedName>
</protein>